<evidence type="ECO:0000256" key="1">
    <source>
        <dbReference type="SAM" id="Phobius"/>
    </source>
</evidence>
<feature type="transmembrane region" description="Helical" evidence="1">
    <location>
        <begin position="71"/>
        <end position="90"/>
    </location>
</feature>
<dbReference type="AlphaFoldDB" id="A0A832WK83"/>
<feature type="transmembrane region" description="Helical" evidence="1">
    <location>
        <begin position="39"/>
        <end position="59"/>
    </location>
</feature>
<reference evidence="2" key="1">
    <citation type="journal article" date="2020" name="bioRxiv">
        <title>A rank-normalized archaeal taxonomy based on genome phylogeny resolves widespread incomplete and uneven classifications.</title>
        <authorList>
            <person name="Rinke C."/>
            <person name="Chuvochina M."/>
            <person name="Mussig A.J."/>
            <person name="Chaumeil P.-A."/>
            <person name="Waite D.W."/>
            <person name="Whitman W.B."/>
            <person name="Parks D.H."/>
            <person name="Hugenholtz P."/>
        </authorList>
    </citation>
    <scope>NUCLEOTIDE SEQUENCE</scope>
    <source>
        <strain evidence="2">UBA8834</strain>
    </source>
</reference>
<feature type="transmembrane region" description="Helical" evidence="1">
    <location>
        <begin position="12"/>
        <end position="33"/>
    </location>
</feature>
<dbReference type="EMBL" id="DUJN01000004">
    <property type="protein sequence ID" value="HII61069.1"/>
    <property type="molecule type" value="Genomic_DNA"/>
</dbReference>
<sequence>MVNMDKTLLRYYLFTIPHVTLFSGAIFGILILMGIDVKLATGIFAFLYGTLLMIISLIVREHFRESRLYKLSLLAFLTLLLAGAFIIILSI</sequence>
<gene>
    <name evidence="2" type="ORF">HA331_04830</name>
</gene>
<proteinExistence type="predicted"/>
<organism evidence="2 3">
    <name type="scientific">Pyrococcus horikoshii</name>
    <dbReference type="NCBI Taxonomy" id="53953"/>
    <lineage>
        <taxon>Archaea</taxon>
        <taxon>Methanobacteriati</taxon>
        <taxon>Methanobacteriota</taxon>
        <taxon>Thermococci</taxon>
        <taxon>Thermococcales</taxon>
        <taxon>Thermococcaceae</taxon>
        <taxon>Pyrococcus</taxon>
    </lineage>
</organism>
<evidence type="ECO:0000313" key="3">
    <source>
        <dbReference type="Proteomes" id="UP000617544"/>
    </source>
</evidence>
<dbReference type="Proteomes" id="UP000617544">
    <property type="component" value="Unassembled WGS sequence"/>
</dbReference>
<keyword evidence="1" id="KW-0812">Transmembrane</keyword>
<accession>A0A832WK83</accession>
<evidence type="ECO:0000313" key="2">
    <source>
        <dbReference type="EMBL" id="HII61069.1"/>
    </source>
</evidence>
<protein>
    <submittedName>
        <fullName evidence="2">Uncharacterized protein</fullName>
    </submittedName>
</protein>
<keyword evidence="1" id="KW-1133">Transmembrane helix</keyword>
<comment type="caution">
    <text evidence="2">The sequence shown here is derived from an EMBL/GenBank/DDBJ whole genome shotgun (WGS) entry which is preliminary data.</text>
</comment>
<name>A0A832WK83_PYRHR</name>
<keyword evidence="1" id="KW-0472">Membrane</keyword>